<sequence length="48" mass="5221">MSYIDILPIADGEGDRSKSGGGEMRDGWIFPSTVLRTVPLPTLRAGRM</sequence>
<gene>
    <name evidence="2" type="ORF">FHS31_000664</name>
</gene>
<protein>
    <submittedName>
        <fullName evidence="2">Uncharacterized protein</fullName>
    </submittedName>
</protein>
<dbReference type="Proteomes" id="UP000727456">
    <property type="component" value="Unassembled WGS sequence"/>
</dbReference>
<organism evidence="2 3">
    <name type="scientific">Sphingomonas vulcanisoli</name>
    <dbReference type="NCBI Taxonomy" id="1658060"/>
    <lineage>
        <taxon>Bacteria</taxon>
        <taxon>Pseudomonadati</taxon>
        <taxon>Pseudomonadota</taxon>
        <taxon>Alphaproteobacteria</taxon>
        <taxon>Sphingomonadales</taxon>
        <taxon>Sphingomonadaceae</taxon>
        <taxon>Sphingomonas</taxon>
    </lineage>
</organism>
<feature type="compositionally biased region" description="Basic and acidic residues" evidence="1">
    <location>
        <begin position="13"/>
        <end position="25"/>
    </location>
</feature>
<feature type="region of interest" description="Disordered" evidence="1">
    <location>
        <begin position="1"/>
        <end position="25"/>
    </location>
</feature>
<evidence type="ECO:0000313" key="3">
    <source>
        <dbReference type="Proteomes" id="UP000727456"/>
    </source>
</evidence>
<accession>A0ABX0TNK7</accession>
<reference evidence="2 3" key="1">
    <citation type="submission" date="2020-03" db="EMBL/GenBank/DDBJ databases">
        <title>Genomic Encyclopedia of Type Strains, Phase III (KMG-III): the genomes of soil and plant-associated and newly described type strains.</title>
        <authorList>
            <person name="Whitman W."/>
        </authorList>
    </citation>
    <scope>NUCLEOTIDE SEQUENCE [LARGE SCALE GENOMIC DNA]</scope>
    <source>
        <strain evidence="2 3">CECT 8804</strain>
    </source>
</reference>
<name>A0ABX0TNK7_9SPHN</name>
<proteinExistence type="predicted"/>
<evidence type="ECO:0000313" key="2">
    <source>
        <dbReference type="EMBL" id="NIJ07082.1"/>
    </source>
</evidence>
<evidence type="ECO:0000256" key="1">
    <source>
        <dbReference type="SAM" id="MobiDB-lite"/>
    </source>
</evidence>
<comment type="caution">
    <text evidence="2">The sequence shown here is derived from an EMBL/GenBank/DDBJ whole genome shotgun (WGS) entry which is preliminary data.</text>
</comment>
<keyword evidence="3" id="KW-1185">Reference proteome</keyword>
<dbReference type="EMBL" id="JAAOZC010000001">
    <property type="protein sequence ID" value="NIJ07082.1"/>
    <property type="molecule type" value="Genomic_DNA"/>
</dbReference>